<keyword evidence="3" id="KW-1185">Reference proteome</keyword>
<dbReference type="AlphaFoldDB" id="A0A397NT22"/>
<accession>A0A397NT22</accession>
<dbReference type="Pfam" id="PF09931">
    <property type="entry name" value="Phage_phiJL001_Gp84_N"/>
    <property type="match status" value="1"/>
</dbReference>
<dbReference type="Proteomes" id="UP000266568">
    <property type="component" value="Unassembled WGS sequence"/>
</dbReference>
<gene>
    <name evidence="2" type="ORF">DFR49_3764</name>
</gene>
<name>A0A397NT22_9SPHN</name>
<feature type="domain" description="Bacteriophage phiJL001 Gp84 C-terminal" evidence="1">
    <location>
        <begin position="185"/>
        <end position="262"/>
    </location>
</feature>
<dbReference type="InterPro" id="IPR018964">
    <property type="entry name" value="Phage_phiJL001_Gp84_C"/>
</dbReference>
<dbReference type="InterPro" id="IPR011928">
    <property type="entry name" value="Phage_phiJL001_Gp84"/>
</dbReference>
<dbReference type="EMBL" id="QXDC01000004">
    <property type="protein sequence ID" value="RIA37875.1"/>
    <property type="molecule type" value="Genomic_DNA"/>
</dbReference>
<proteinExistence type="predicted"/>
<dbReference type="OrthoDB" id="1633386at2"/>
<protein>
    <submittedName>
        <fullName evidence="2">Putative phage protein (TIGR02218 family)</fullName>
    </submittedName>
</protein>
<dbReference type="NCBIfam" id="TIGR02218">
    <property type="entry name" value="phg_TIGR02218"/>
    <property type="match status" value="1"/>
</dbReference>
<sequence length="270" mass="28306">MTTFLDGDLTTIALCWRLERRDGVTIGLTTHDRDLMIGGLLHRAAPGMTPSAIERSEGLDPDTMDVAGALTSGAIGEDDLIAGRWDGARVALFAVDWTDPAASVALGEGTIGAVETRDGGFTAELRGAAAALDRPVVEATSPECRAELGDQRCRIAMAGRRRMARIVSGDDTTIVIDSAEPVANAYGNGLLRWLGGTNGGCESAIAVSAGVTLTLTAPPPFVADAGTMIELIEGCDKSFATCRHRFDNVSNFRGEPFLPGIDLLTRYPGG</sequence>
<organism evidence="2 3">
    <name type="scientific">Hephaestia caeni</name>
    <dbReference type="NCBI Taxonomy" id="645617"/>
    <lineage>
        <taxon>Bacteria</taxon>
        <taxon>Pseudomonadati</taxon>
        <taxon>Pseudomonadota</taxon>
        <taxon>Alphaproteobacteria</taxon>
        <taxon>Sphingomonadales</taxon>
        <taxon>Sphingomonadaceae</taxon>
        <taxon>Hephaestia</taxon>
    </lineage>
</organism>
<evidence type="ECO:0000313" key="3">
    <source>
        <dbReference type="Proteomes" id="UP000266568"/>
    </source>
</evidence>
<evidence type="ECO:0000259" key="1">
    <source>
        <dbReference type="Pfam" id="PF09356"/>
    </source>
</evidence>
<evidence type="ECO:0000313" key="2">
    <source>
        <dbReference type="EMBL" id="RIA37875.1"/>
    </source>
</evidence>
<reference evidence="2 3" key="1">
    <citation type="submission" date="2018-08" db="EMBL/GenBank/DDBJ databases">
        <title>Genomic Encyclopedia of Type Strains, Phase IV (KMG-IV): sequencing the most valuable type-strain genomes for metagenomic binning, comparative biology and taxonomic classification.</title>
        <authorList>
            <person name="Goeker M."/>
        </authorList>
    </citation>
    <scope>NUCLEOTIDE SEQUENCE [LARGE SCALE GENOMIC DNA]</scope>
    <source>
        <strain evidence="2 3">DSM 25527</strain>
    </source>
</reference>
<dbReference type="Pfam" id="PF09356">
    <property type="entry name" value="Phage_BR0599"/>
    <property type="match status" value="1"/>
</dbReference>
<comment type="caution">
    <text evidence="2">The sequence shown here is derived from an EMBL/GenBank/DDBJ whole genome shotgun (WGS) entry which is preliminary data.</text>
</comment>
<dbReference type="RefSeq" id="WP_119037121.1">
    <property type="nucleotide sequence ID" value="NZ_QXDC01000004.1"/>
</dbReference>